<keyword evidence="2" id="KW-0472">Membrane</keyword>
<keyword evidence="3" id="KW-0732">Signal</keyword>
<proteinExistence type="predicted"/>
<keyword evidence="5" id="KW-1185">Reference proteome</keyword>
<feature type="transmembrane region" description="Helical" evidence="2">
    <location>
        <begin position="181"/>
        <end position="203"/>
    </location>
</feature>
<feature type="region of interest" description="Disordered" evidence="1">
    <location>
        <begin position="208"/>
        <end position="237"/>
    </location>
</feature>
<keyword evidence="2" id="KW-0812">Transmembrane</keyword>
<feature type="chain" id="PRO_5040443571" evidence="3">
    <location>
        <begin position="20"/>
        <end position="276"/>
    </location>
</feature>
<evidence type="ECO:0000313" key="5">
    <source>
        <dbReference type="Proteomes" id="UP000736335"/>
    </source>
</evidence>
<evidence type="ECO:0000313" key="4">
    <source>
        <dbReference type="EMBL" id="KAF9790610.1"/>
    </source>
</evidence>
<gene>
    <name evidence="4" type="ORF">BJ322DRAFT_1037347</name>
</gene>
<evidence type="ECO:0000256" key="2">
    <source>
        <dbReference type="SAM" id="Phobius"/>
    </source>
</evidence>
<organism evidence="4 5">
    <name type="scientific">Thelephora terrestris</name>
    <dbReference type="NCBI Taxonomy" id="56493"/>
    <lineage>
        <taxon>Eukaryota</taxon>
        <taxon>Fungi</taxon>
        <taxon>Dikarya</taxon>
        <taxon>Basidiomycota</taxon>
        <taxon>Agaricomycotina</taxon>
        <taxon>Agaricomycetes</taxon>
        <taxon>Thelephorales</taxon>
        <taxon>Thelephoraceae</taxon>
        <taxon>Thelephora</taxon>
    </lineage>
</organism>
<accession>A0A9P6LB79</accession>
<reference evidence="4" key="2">
    <citation type="submission" date="2020-11" db="EMBL/GenBank/DDBJ databases">
        <authorList>
            <consortium name="DOE Joint Genome Institute"/>
            <person name="Kuo A."/>
            <person name="Miyauchi S."/>
            <person name="Kiss E."/>
            <person name="Drula E."/>
            <person name="Kohler A."/>
            <person name="Sanchez-Garcia M."/>
            <person name="Andreopoulos B."/>
            <person name="Barry K.W."/>
            <person name="Bonito G."/>
            <person name="Buee M."/>
            <person name="Carver A."/>
            <person name="Chen C."/>
            <person name="Cichocki N."/>
            <person name="Clum A."/>
            <person name="Culley D."/>
            <person name="Crous P.W."/>
            <person name="Fauchery L."/>
            <person name="Girlanda M."/>
            <person name="Hayes R."/>
            <person name="Keri Z."/>
            <person name="Labutti K."/>
            <person name="Lipzen A."/>
            <person name="Lombard V."/>
            <person name="Magnuson J."/>
            <person name="Maillard F."/>
            <person name="Morin E."/>
            <person name="Murat C."/>
            <person name="Nolan M."/>
            <person name="Ohm R."/>
            <person name="Pangilinan J."/>
            <person name="Pereira M."/>
            <person name="Perotto S."/>
            <person name="Peter M."/>
            <person name="Riley R."/>
            <person name="Sitrit Y."/>
            <person name="Stielow B."/>
            <person name="Szollosi G."/>
            <person name="Zifcakova L."/>
            <person name="Stursova M."/>
            <person name="Spatafora J.W."/>
            <person name="Tedersoo L."/>
            <person name="Vaario L.-M."/>
            <person name="Yamada A."/>
            <person name="Yan M."/>
            <person name="Wang P."/>
            <person name="Xu J."/>
            <person name="Bruns T."/>
            <person name="Baldrian P."/>
            <person name="Vilgalys R."/>
            <person name="Henrissat B."/>
            <person name="Grigoriev I.V."/>
            <person name="Hibbett D."/>
            <person name="Nagy L.G."/>
            <person name="Martin F.M."/>
        </authorList>
    </citation>
    <scope>NUCLEOTIDE SEQUENCE</scope>
    <source>
        <strain evidence="4">UH-Tt-Lm1</strain>
    </source>
</reference>
<protein>
    <submittedName>
        <fullName evidence="4">Uncharacterized protein</fullName>
    </submittedName>
</protein>
<sequence length="276" mass="29408">MFLLKVILVAATFASPVWAQFATAQCGTGFDWVSCHLRADILSSAEYTYPPLNASQYYLPPQTNHSGDVMCDCNTVMYSFYMACTSCQNGTIYSYPIDIAQGTALPRWAFINVTSLPNMTYSDTVAMSVGMNPEAFPNTITTVSSTDNTGNTGISTLTKSSTGLPVPTNANDTAKSNNSGAIVGGVVGSVVPLTILAVVAFLYTRNHRQQQVQPDGRQANDPYTRSTVAEYGPSSPSIPFSQYNPNDPLTFPPNLSGPGPGIYTNTARGYSGAAEV</sequence>
<name>A0A9P6LB79_9AGAM</name>
<dbReference type="EMBL" id="WIUZ02000002">
    <property type="protein sequence ID" value="KAF9790610.1"/>
    <property type="molecule type" value="Genomic_DNA"/>
</dbReference>
<dbReference type="OrthoDB" id="2526171at2759"/>
<dbReference type="AlphaFoldDB" id="A0A9P6LB79"/>
<reference evidence="4" key="1">
    <citation type="journal article" date="2020" name="Nat. Commun.">
        <title>Large-scale genome sequencing of mycorrhizal fungi provides insights into the early evolution of symbiotic traits.</title>
        <authorList>
            <person name="Miyauchi S."/>
            <person name="Kiss E."/>
            <person name="Kuo A."/>
            <person name="Drula E."/>
            <person name="Kohler A."/>
            <person name="Sanchez-Garcia M."/>
            <person name="Morin E."/>
            <person name="Andreopoulos B."/>
            <person name="Barry K.W."/>
            <person name="Bonito G."/>
            <person name="Buee M."/>
            <person name="Carver A."/>
            <person name="Chen C."/>
            <person name="Cichocki N."/>
            <person name="Clum A."/>
            <person name="Culley D."/>
            <person name="Crous P.W."/>
            <person name="Fauchery L."/>
            <person name="Girlanda M."/>
            <person name="Hayes R.D."/>
            <person name="Keri Z."/>
            <person name="LaButti K."/>
            <person name="Lipzen A."/>
            <person name="Lombard V."/>
            <person name="Magnuson J."/>
            <person name="Maillard F."/>
            <person name="Murat C."/>
            <person name="Nolan M."/>
            <person name="Ohm R.A."/>
            <person name="Pangilinan J."/>
            <person name="Pereira M.F."/>
            <person name="Perotto S."/>
            <person name="Peter M."/>
            <person name="Pfister S."/>
            <person name="Riley R."/>
            <person name="Sitrit Y."/>
            <person name="Stielow J.B."/>
            <person name="Szollosi G."/>
            <person name="Zifcakova L."/>
            <person name="Stursova M."/>
            <person name="Spatafora J.W."/>
            <person name="Tedersoo L."/>
            <person name="Vaario L.M."/>
            <person name="Yamada A."/>
            <person name="Yan M."/>
            <person name="Wang P."/>
            <person name="Xu J."/>
            <person name="Bruns T."/>
            <person name="Baldrian P."/>
            <person name="Vilgalys R."/>
            <person name="Dunand C."/>
            <person name="Henrissat B."/>
            <person name="Grigoriev I.V."/>
            <person name="Hibbett D."/>
            <person name="Nagy L.G."/>
            <person name="Martin F.M."/>
        </authorList>
    </citation>
    <scope>NUCLEOTIDE SEQUENCE</scope>
    <source>
        <strain evidence="4">UH-Tt-Lm1</strain>
    </source>
</reference>
<keyword evidence="2" id="KW-1133">Transmembrane helix</keyword>
<evidence type="ECO:0000256" key="3">
    <source>
        <dbReference type="SAM" id="SignalP"/>
    </source>
</evidence>
<comment type="caution">
    <text evidence="4">The sequence shown here is derived from an EMBL/GenBank/DDBJ whole genome shotgun (WGS) entry which is preliminary data.</text>
</comment>
<feature type="signal peptide" evidence="3">
    <location>
        <begin position="1"/>
        <end position="19"/>
    </location>
</feature>
<evidence type="ECO:0000256" key="1">
    <source>
        <dbReference type="SAM" id="MobiDB-lite"/>
    </source>
</evidence>
<dbReference type="Proteomes" id="UP000736335">
    <property type="component" value="Unassembled WGS sequence"/>
</dbReference>